<proteinExistence type="inferred from homology"/>
<accession>A0A1V5SZ34</accession>
<dbReference type="Pfam" id="PF17782">
    <property type="entry name" value="WHD_DprA"/>
    <property type="match status" value="1"/>
</dbReference>
<dbReference type="EMBL" id="MWBQ01000047">
    <property type="protein sequence ID" value="OQA59775.1"/>
    <property type="molecule type" value="Genomic_DNA"/>
</dbReference>
<dbReference type="Pfam" id="PF02481">
    <property type="entry name" value="DNA_processg_A"/>
    <property type="match status" value="1"/>
</dbReference>
<gene>
    <name evidence="4" type="ORF">BWY41_00804</name>
</gene>
<feature type="domain" description="Smf/DprA SLOG" evidence="2">
    <location>
        <begin position="77"/>
        <end position="287"/>
    </location>
</feature>
<comment type="caution">
    <text evidence="4">The sequence shown here is derived from an EMBL/GenBank/DDBJ whole genome shotgun (WGS) entry which is preliminary data.</text>
</comment>
<dbReference type="NCBIfam" id="TIGR00732">
    <property type="entry name" value="dprA"/>
    <property type="match status" value="1"/>
</dbReference>
<dbReference type="InterPro" id="IPR057666">
    <property type="entry name" value="DrpA_SLOG"/>
</dbReference>
<sequence length="362" mass="39821">MKDLPYWVAFNHLPGIGPVRFQKIIETFGSASDAWRASPKDLAHCLGKKIVEEILPVKLSLQPEAVFQKIIKRGIQILPISDERYPALLRDIMYPPYLLYQRGDFDFRSYKKWIALVGTRRATTYGKKVARYLARSLAEEGWVVVSGLALGIDGEAHYGALEGEGKTVAVLGTGVDIVYPGSNRGLAERILHQKGALISEFVPGFGPQKESFPVRNRLISGLSLGVVVVEAPLKSGALITVNFALEQGREVMAVPGSIFSFQSEGTHQLINQGARLVHNVADIVEELGFLASPQSKMKKKIALPDLDEDEKELLNLLDISGCYLDELLAKSGWESGRFYKVLLSLEMKKVIQTFAGGKIGLG</sequence>
<reference evidence="4" key="1">
    <citation type="submission" date="2017-02" db="EMBL/GenBank/DDBJ databases">
        <title>Delving into the versatile metabolic prowess of the omnipresent phylum Bacteroidetes.</title>
        <authorList>
            <person name="Nobu M.K."/>
            <person name="Mei R."/>
            <person name="Narihiro T."/>
            <person name="Kuroda K."/>
            <person name="Liu W.-T."/>
        </authorList>
    </citation>
    <scope>NUCLEOTIDE SEQUENCE</scope>
    <source>
        <strain evidence="4">ADurb.Bin276</strain>
    </source>
</reference>
<feature type="domain" description="DprA winged helix" evidence="3">
    <location>
        <begin position="302"/>
        <end position="357"/>
    </location>
</feature>
<dbReference type="AlphaFoldDB" id="A0A1V5SZ34"/>
<dbReference type="InterPro" id="IPR003488">
    <property type="entry name" value="DprA"/>
</dbReference>
<dbReference type="InterPro" id="IPR036388">
    <property type="entry name" value="WH-like_DNA-bd_sf"/>
</dbReference>
<organism evidence="4">
    <name type="scientific">Candidatus Atribacter allofermentans</name>
    <dbReference type="NCBI Taxonomy" id="1852833"/>
    <lineage>
        <taxon>Bacteria</taxon>
        <taxon>Pseudomonadati</taxon>
        <taxon>Atribacterota</taxon>
        <taxon>Atribacteria</taxon>
        <taxon>Atribacterales</taxon>
        <taxon>Atribacteraceae</taxon>
        <taxon>Atribacter</taxon>
    </lineage>
</organism>
<dbReference type="SUPFAM" id="SSF102405">
    <property type="entry name" value="MCP/YpsA-like"/>
    <property type="match status" value="1"/>
</dbReference>
<name>A0A1V5SZ34_9BACT</name>
<dbReference type="InterPro" id="IPR010994">
    <property type="entry name" value="RuvA_2-like"/>
</dbReference>
<comment type="similarity">
    <text evidence="1">Belongs to the DprA/Smf family.</text>
</comment>
<dbReference type="PANTHER" id="PTHR43022">
    <property type="entry name" value="PROTEIN SMF"/>
    <property type="match status" value="1"/>
</dbReference>
<dbReference type="Gene3D" id="1.10.10.10">
    <property type="entry name" value="Winged helix-like DNA-binding domain superfamily/Winged helix DNA-binding domain"/>
    <property type="match status" value="1"/>
</dbReference>
<dbReference type="Proteomes" id="UP000485569">
    <property type="component" value="Unassembled WGS sequence"/>
</dbReference>
<dbReference type="SUPFAM" id="SSF47781">
    <property type="entry name" value="RuvA domain 2-like"/>
    <property type="match status" value="1"/>
</dbReference>
<dbReference type="PANTHER" id="PTHR43022:SF1">
    <property type="entry name" value="PROTEIN SMF"/>
    <property type="match status" value="1"/>
</dbReference>
<dbReference type="Gene3D" id="3.40.50.450">
    <property type="match status" value="1"/>
</dbReference>
<dbReference type="GO" id="GO:0009294">
    <property type="term" value="P:DNA-mediated transformation"/>
    <property type="evidence" value="ECO:0007669"/>
    <property type="project" value="InterPro"/>
</dbReference>
<evidence type="ECO:0000313" key="4">
    <source>
        <dbReference type="EMBL" id="OQA59775.1"/>
    </source>
</evidence>
<protein>
    <submittedName>
        <fullName evidence="4">Uncharacterized protein</fullName>
    </submittedName>
</protein>
<dbReference type="InterPro" id="IPR041614">
    <property type="entry name" value="DprA_WH"/>
</dbReference>
<evidence type="ECO:0000259" key="2">
    <source>
        <dbReference type="Pfam" id="PF02481"/>
    </source>
</evidence>
<evidence type="ECO:0000256" key="1">
    <source>
        <dbReference type="ARBA" id="ARBA00006525"/>
    </source>
</evidence>
<evidence type="ECO:0000259" key="3">
    <source>
        <dbReference type="Pfam" id="PF17782"/>
    </source>
</evidence>